<sequence>MSGTIAPIQELTPDNHGPIVSVVAYILVFTSIVVAITRLYITVRHRLDFAWDDAAYVTASGFAIAQSVVSERAVHNGLGRHMDTLTSGKINTYYKLLYTAGLLAIIAMIFAKLSVILLFRRLAPQERTWHCIILCSSVAVWGIFSIFAVAFQCKTPQPWVFTKSNCPTWGNLYYPVIALNIVTDAILSIFILPTVWKLNMAKSTRLTVMALFGARVSVCGVAIGQLIVTAQTMHHPDQTRYAVKRIALDLIVTHLSSITSAIPRIHGFLSDLQTGRIGTMITEHEFELTRGQKGSKNSSNPSHNNSGRRQSFSHQNSVRPTATRTTTNLTSSDSMSHLRSGTRFTSPAEPALKLTPDTQSGISSRIYSASGKPRDESFNSNPRTPNGAVTTHSTDEIEDDSSTSSLKKHGGVVQKREFRIDVEYRDTCYGDEKRSDWESSMSGIS</sequence>
<name>A0A9P4SD85_9PEZI</name>
<feature type="domain" description="Rhodopsin" evidence="3">
    <location>
        <begin position="38"/>
        <end position="269"/>
    </location>
</feature>
<feature type="compositionally biased region" description="Low complexity" evidence="1">
    <location>
        <begin position="295"/>
        <end position="305"/>
    </location>
</feature>
<feature type="compositionally biased region" description="Low complexity" evidence="1">
    <location>
        <begin position="321"/>
        <end position="330"/>
    </location>
</feature>
<evidence type="ECO:0000313" key="4">
    <source>
        <dbReference type="EMBL" id="KAF2840591.1"/>
    </source>
</evidence>
<organism evidence="4 5">
    <name type="scientific">Patellaria atrata CBS 101060</name>
    <dbReference type="NCBI Taxonomy" id="1346257"/>
    <lineage>
        <taxon>Eukaryota</taxon>
        <taxon>Fungi</taxon>
        <taxon>Dikarya</taxon>
        <taxon>Ascomycota</taxon>
        <taxon>Pezizomycotina</taxon>
        <taxon>Dothideomycetes</taxon>
        <taxon>Dothideomycetes incertae sedis</taxon>
        <taxon>Patellariales</taxon>
        <taxon>Patellariaceae</taxon>
        <taxon>Patellaria</taxon>
    </lineage>
</organism>
<comment type="caution">
    <text evidence="4">The sequence shown here is derived from an EMBL/GenBank/DDBJ whole genome shotgun (WGS) entry which is preliminary data.</text>
</comment>
<feature type="compositionally biased region" description="Polar residues" evidence="1">
    <location>
        <begin position="331"/>
        <end position="345"/>
    </location>
</feature>
<evidence type="ECO:0000313" key="5">
    <source>
        <dbReference type="Proteomes" id="UP000799429"/>
    </source>
</evidence>
<dbReference type="Pfam" id="PF20684">
    <property type="entry name" value="Fung_rhodopsin"/>
    <property type="match status" value="1"/>
</dbReference>
<dbReference type="InterPro" id="IPR049326">
    <property type="entry name" value="Rhodopsin_dom_fungi"/>
</dbReference>
<reference evidence="4" key="1">
    <citation type="journal article" date="2020" name="Stud. Mycol.">
        <title>101 Dothideomycetes genomes: a test case for predicting lifestyles and emergence of pathogens.</title>
        <authorList>
            <person name="Haridas S."/>
            <person name="Albert R."/>
            <person name="Binder M."/>
            <person name="Bloem J."/>
            <person name="Labutti K."/>
            <person name="Salamov A."/>
            <person name="Andreopoulos B."/>
            <person name="Baker S."/>
            <person name="Barry K."/>
            <person name="Bills G."/>
            <person name="Bluhm B."/>
            <person name="Cannon C."/>
            <person name="Castanera R."/>
            <person name="Culley D."/>
            <person name="Daum C."/>
            <person name="Ezra D."/>
            <person name="Gonzalez J."/>
            <person name="Henrissat B."/>
            <person name="Kuo A."/>
            <person name="Liang C."/>
            <person name="Lipzen A."/>
            <person name="Lutzoni F."/>
            <person name="Magnuson J."/>
            <person name="Mondo S."/>
            <person name="Nolan M."/>
            <person name="Ohm R."/>
            <person name="Pangilinan J."/>
            <person name="Park H.-J."/>
            <person name="Ramirez L."/>
            <person name="Alfaro M."/>
            <person name="Sun H."/>
            <person name="Tritt A."/>
            <person name="Yoshinaga Y."/>
            <person name="Zwiers L.-H."/>
            <person name="Turgeon B."/>
            <person name="Goodwin S."/>
            <person name="Spatafora J."/>
            <person name="Crous P."/>
            <person name="Grigoriev I."/>
        </authorList>
    </citation>
    <scope>NUCLEOTIDE SEQUENCE</scope>
    <source>
        <strain evidence="4">CBS 101060</strain>
    </source>
</reference>
<feature type="transmembrane region" description="Helical" evidence="2">
    <location>
        <begin position="172"/>
        <end position="196"/>
    </location>
</feature>
<proteinExistence type="predicted"/>
<dbReference type="OrthoDB" id="3918601at2759"/>
<evidence type="ECO:0000256" key="2">
    <source>
        <dbReference type="SAM" id="Phobius"/>
    </source>
</evidence>
<dbReference type="PANTHER" id="PTHR38794">
    <property type="entry name" value="INTEGRAL MEMBRANE PROTEIN"/>
    <property type="match status" value="1"/>
</dbReference>
<keyword evidence="2" id="KW-0472">Membrane</keyword>
<dbReference type="AlphaFoldDB" id="A0A9P4SD85"/>
<keyword evidence="5" id="KW-1185">Reference proteome</keyword>
<keyword evidence="2" id="KW-0812">Transmembrane</keyword>
<feature type="transmembrane region" description="Helical" evidence="2">
    <location>
        <begin position="96"/>
        <end position="119"/>
    </location>
</feature>
<feature type="compositionally biased region" description="Polar residues" evidence="1">
    <location>
        <begin position="356"/>
        <end position="367"/>
    </location>
</feature>
<feature type="transmembrane region" description="Helical" evidence="2">
    <location>
        <begin position="131"/>
        <end position="152"/>
    </location>
</feature>
<dbReference type="PANTHER" id="PTHR38794:SF3">
    <property type="entry name" value="INTEGRAL MEMBRANE PROTEIN"/>
    <property type="match status" value="1"/>
</dbReference>
<keyword evidence="2" id="KW-1133">Transmembrane helix</keyword>
<protein>
    <recommendedName>
        <fullName evidence="3">Rhodopsin domain-containing protein</fullName>
    </recommendedName>
</protein>
<evidence type="ECO:0000256" key="1">
    <source>
        <dbReference type="SAM" id="MobiDB-lite"/>
    </source>
</evidence>
<feature type="transmembrane region" description="Helical" evidence="2">
    <location>
        <begin position="19"/>
        <end position="41"/>
    </location>
</feature>
<dbReference type="EMBL" id="MU006092">
    <property type="protein sequence ID" value="KAF2840591.1"/>
    <property type="molecule type" value="Genomic_DNA"/>
</dbReference>
<evidence type="ECO:0000259" key="3">
    <source>
        <dbReference type="Pfam" id="PF20684"/>
    </source>
</evidence>
<feature type="transmembrane region" description="Helical" evidence="2">
    <location>
        <begin position="208"/>
        <end position="228"/>
    </location>
</feature>
<gene>
    <name evidence="4" type="ORF">M501DRAFT_1001575</name>
</gene>
<accession>A0A9P4SD85</accession>
<feature type="region of interest" description="Disordered" evidence="1">
    <location>
        <begin position="287"/>
        <end position="417"/>
    </location>
</feature>
<feature type="compositionally biased region" description="Polar residues" evidence="1">
    <location>
        <begin position="307"/>
        <end position="320"/>
    </location>
</feature>
<feature type="compositionally biased region" description="Polar residues" evidence="1">
    <location>
        <begin position="378"/>
        <end position="389"/>
    </location>
</feature>
<dbReference type="Proteomes" id="UP000799429">
    <property type="component" value="Unassembled WGS sequence"/>
</dbReference>